<protein>
    <submittedName>
        <fullName evidence="1">Uncharacterized protein</fullName>
    </submittedName>
</protein>
<evidence type="ECO:0000313" key="2">
    <source>
        <dbReference type="Proteomes" id="UP000270868"/>
    </source>
</evidence>
<evidence type="ECO:0000313" key="1">
    <source>
        <dbReference type="EMBL" id="RSJ92232.1"/>
    </source>
</evidence>
<sequence length="41" mass="4721">MKQFLMSFLLTSFSTTILVLFLSLLFAALKTKISVKVKYFT</sequence>
<dbReference type="AlphaFoldDB" id="A0A428H922"/>
<accession>A0A428H922</accession>
<proteinExistence type="predicted"/>
<dbReference type="EMBL" id="RJPS01000002">
    <property type="protein sequence ID" value="RSJ92232.1"/>
    <property type="molecule type" value="Genomic_DNA"/>
</dbReference>
<comment type="caution">
    <text evidence="1">The sequence shown here is derived from an EMBL/GenBank/DDBJ whole genome shotgun (WGS) entry which is preliminary data.</text>
</comment>
<reference evidence="1 2" key="1">
    <citation type="submission" date="2018-11" db="EMBL/GenBank/DDBJ databases">
        <title>Species Designations Belie Phenotypic and Genotypic Heterogeneity in Oral Streptococci.</title>
        <authorList>
            <person name="Velsko I."/>
        </authorList>
    </citation>
    <scope>NUCLEOTIDE SEQUENCE [LARGE SCALE GENOMIC DNA]</scope>
    <source>
        <strain evidence="1 2">A52</strain>
    </source>
</reference>
<organism evidence="1 2">
    <name type="scientific">Streptococcus cristatus</name>
    <dbReference type="NCBI Taxonomy" id="45634"/>
    <lineage>
        <taxon>Bacteria</taxon>
        <taxon>Bacillati</taxon>
        <taxon>Bacillota</taxon>
        <taxon>Bacilli</taxon>
        <taxon>Lactobacillales</taxon>
        <taxon>Streptococcaceae</taxon>
        <taxon>Streptococcus</taxon>
    </lineage>
</organism>
<gene>
    <name evidence="1" type="ORF">D8792_03165</name>
</gene>
<dbReference type="Proteomes" id="UP000270868">
    <property type="component" value="Unassembled WGS sequence"/>
</dbReference>
<name>A0A428H922_STRCR</name>